<gene>
    <name evidence="3" type="ORF">R50_0714</name>
</gene>
<dbReference type="Proteomes" id="UP000503399">
    <property type="component" value="Chromosome"/>
</dbReference>
<dbReference type="PANTHER" id="PTHR44154:SF1">
    <property type="entry name" value="QUINONE OXIDOREDUCTASE"/>
    <property type="match status" value="1"/>
</dbReference>
<dbReference type="SMART" id="SM00829">
    <property type="entry name" value="PKS_ER"/>
    <property type="match status" value="1"/>
</dbReference>
<dbReference type="PANTHER" id="PTHR44154">
    <property type="entry name" value="QUINONE OXIDOREDUCTASE"/>
    <property type="match status" value="1"/>
</dbReference>
<dbReference type="Pfam" id="PF08240">
    <property type="entry name" value="ADH_N"/>
    <property type="match status" value="1"/>
</dbReference>
<keyword evidence="1" id="KW-0521">NADP</keyword>
<dbReference type="EC" id="1.1.1.1" evidence="3"/>
<dbReference type="EMBL" id="LR778114">
    <property type="protein sequence ID" value="CAB1128220.1"/>
    <property type="molecule type" value="Genomic_DNA"/>
</dbReference>
<evidence type="ECO:0000259" key="2">
    <source>
        <dbReference type="SMART" id="SM00829"/>
    </source>
</evidence>
<feature type="domain" description="Enoyl reductase (ER)" evidence="2">
    <location>
        <begin position="10"/>
        <end position="334"/>
    </location>
</feature>
<name>A0A6F8ZEX4_9FIRM</name>
<dbReference type="InterPro" id="IPR013149">
    <property type="entry name" value="ADH-like_C"/>
</dbReference>
<dbReference type="InterPro" id="IPR020843">
    <property type="entry name" value="ER"/>
</dbReference>
<dbReference type="Gene3D" id="3.90.180.10">
    <property type="entry name" value="Medium-chain alcohol dehydrogenases, catalytic domain"/>
    <property type="match status" value="1"/>
</dbReference>
<dbReference type="InterPro" id="IPR011032">
    <property type="entry name" value="GroES-like_sf"/>
</dbReference>
<organism evidence="3 4">
    <name type="scientific">Candidatus Hydrogenisulfobacillus filiaventi</name>
    <dbReference type="NCBI Taxonomy" id="2707344"/>
    <lineage>
        <taxon>Bacteria</taxon>
        <taxon>Bacillati</taxon>
        <taxon>Bacillota</taxon>
        <taxon>Clostridia</taxon>
        <taxon>Eubacteriales</taxon>
        <taxon>Clostridiales Family XVII. Incertae Sedis</taxon>
        <taxon>Candidatus Hydrogenisulfobacillus</taxon>
    </lineage>
</organism>
<dbReference type="InterPro" id="IPR051603">
    <property type="entry name" value="Zinc-ADH_QOR/CCCR"/>
</dbReference>
<dbReference type="SUPFAM" id="SSF51735">
    <property type="entry name" value="NAD(P)-binding Rossmann-fold domains"/>
    <property type="match status" value="1"/>
</dbReference>
<keyword evidence="4" id="KW-1185">Reference proteome</keyword>
<proteinExistence type="predicted"/>
<reference evidence="3 4" key="1">
    <citation type="submission" date="2020-02" db="EMBL/GenBank/DDBJ databases">
        <authorList>
            <person name="Hogendoorn C."/>
        </authorList>
    </citation>
    <scope>NUCLEOTIDE SEQUENCE [LARGE SCALE GENOMIC DNA]</scope>
    <source>
        <strain evidence="3">R501</strain>
    </source>
</reference>
<sequence>MYAIRIHEPGGPGVLRYEEVPVPEPGWGEVRIRVRAAAVNHRDLWIRQGLFGGFAEPFIPGSDAAGEVDALGPGVSGLAPGDRVVVNPGLSCGRCAACLAGMQNACPHFRIFDGTYAEYAVLPAANLLPMPSGLTFAEAASIGVPFITAEDFLTRSGLLPGQTVVVWAATGGLGLATVQLARLRGARVLAVTRDPGKAEALRGRQFDEVLLWDGQSDLTGEVRARTGEGPELVVDSLGSATFRQSLAMVRRGGTVVTVGATTGGRVELELGEVFRRRLTVLGAYLGASGILGRLLPLFARGVLQPVIEHTFPLEQADQAHEQLEAGAVFGKLILEPPGA</sequence>
<evidence type="ECO:0000256" key="1">
    <source>
        <dbReference type="ARBA" id="ARBA00022857"/>
    </source>
</evidence>
<dbReference type="SUPFAM" id="SSF50129">
    <property type="entry name" value="GroES-like"/>
    <property type="match status" value="1"/>
</dbReference>
<accession>A0A6F8ZEX4</accession>
<keyword evidence="3" id="KW-0560">Oxidoreductase</keyword>
<dbReference type="InterPro" id="IPR036291">
    <property type="entry name" value="NAD(P)-bd_dom_sf"/>
</dbReference>
<dbReference type="InterPro" id="IPR013154">
    <property type="entry name" value="ADH-like_N"/>
</dbReference>
<dbReference type="Pfam" id="PF00107">
    <property type="entry name" value="ADH_zinc_N"/>
    <property type="match status" value="1"/>
</dbReference>
<dbReference type="AlphaFoldDB" id="A0A6F8ZEX4"/>
<dbReference type="GO" id="GO:0004022">
    <property type="term" value="F:alcohol dehydrogenase (NAD+) activity"/>
    <property type="evidence" value="ECO:0007669"/>
    <property type="project" value="UniProtKB-EC"/>
</dbReference>
<dbReference type="KEGG" id="hfv:R50_0714"/>
<evidence type="ECO:0000313" key="4">
    <source>
        <dbReference type="Proteomes" id="UP000503399"/>
    </source>
</evidence>
<protein>
    <submittedName>
        <fullName evidence="3">Alcohol dehydrogenase</fullName>
        <ecNumber evidence="3">1.1.1.1</ecNumber>
    </submittedName>
</protein>
<evidence type="ECO:0000313" key="3">
    <source>
        <dbReference type="EMBL" id="CAB1128220.1"/>
    </source>
</evidence>